<evidence type="ECO:0000313" key="2">
    <source>
        <dbReference type="Proteomes" id="UP000887116"/>
    </source>
</evidence>
<accession>A0A8X6IJT2</accession>
<dbReference type="AlphaFoldDB" id="A0A8X6IJT2"/>
<organism evidence="1 2">
    <name type="scientific">Trichonephila clavata</name>
    <name type="common">Joro spider</name>
    <name type="synonym">Nephila clavata</name>
    <dbReference type="NCBI Taxonomy" id="2740835"/>
    <lineage>
        <taxon>Eukaryota</taxon>
        <taxon>Metazoa</taxon>
        <taxon>Ecdysozoa</taxon>
        <taxon>Arthropoda</taxon>
        <taxon>Chelicerata</taxon>
        <taxon>Arachnida</taxon>
        <taxon>Araneae</taxon>
        <taxon>Araneomorphae</taxon>
        <taxon>Entelegynae</taxon>
        <taxon>Araneoidea</taxon>
        <taxon>Nephilidae</taxon>
        <taxon>Trichonephila</taxon>
    </lineage>
</organism>
<reference evidence="1" key="1">
    <citation type="submission" date="2020-07" db="EMBL/GenBank/DDBJ databases">
        <title>Multicomponent nature underlies the extraordinary mechanical properties of spider dragline silk.</title>
        <authorList>
            <person name="Kono N."/>
            <person name="Nakamura H."/>
            <person name="Mori M."/>
            <person name="Yoshida Y."/>
            <person name="Ohtoshi R."/>
            <person name="Malay A.D."/>
            <person name="Moran D.A.P."/>
            <person name="Tomita M."/>
            <person name="Numata K."/>
            <person name="Arakawa K."/>
        </authorList>
    </citation>
    <scope>NUCLEOTIDE SEQUENCE</scope>
</reference>
<proteinExistence type="predicted"/>
<name>A0A8X6IJT2_TRICU</name>
<protein>
    <submittedName>
        <fullName evidence="1">Uncharacterized protein</fullName>
    </submittedName>
</protein>
<dbReference type="EMBL" id="BMAO01012027">
    <property type="protein sequence ID" value="GFQ78495.1"/>
    <property type="molecule type" value="Genomic_DNA"/>
</dbReference>
<gene>
    <name evidence="1" type="ORF">TNCT_615981</name>
</gene>
<evidence type="ECO:0000313" key="1">
    <source>
        <dbReference type="EMBL" id="GFQ78495.1"/>
    </source>
</evidence>
<dbReference type="Proteomes" id="UP000887116">
    <property type="component" value="Unassembled WGS sequence"/>
</dbReference>
<keyword evidence="2" id="KW-1185">Reference proteome</keyword>
<comment type="caution">
    <text evidence="1">The sequence shown here is derived from an EMBL/GenBank/DDBJ whole genome shotgun (WGS) entry which is preliminary data.</text>
</comment>
<sequence>MATMHLLRRRCQTKKNNIESSCPEKKKKDGNWCAKHPLMTYAHSQQETMGSKQGSRQVGQWNIELRAFSESTSPARFFMRTRILRLSFKEKTKE</sequence>